<comment type="function">
    <text evidence="5">Participates in chromosomal partition during cell division. May act via the formation of a condensin-like complex containing Smc and ScpA that pull DNA away from mid-cell into both cell halves.</text>
</comment>
<dbReference type="SUPFAM" id="SSF46785">
    <property type="entry name" value="Winged helix' DNA-binding domain"/>
    <property type="match status" value="2"/>
</dbReference>
<dbReference type="Proteomes" id="UP000551878">
    <property type="component" value="Unassembled WGS sequence"/>
</dbReference>
<dbReference type="PANTHER" id="PTHR34298:SF2">
    <property type="entry name" value="SEGREGATION AND CONDENSATION PROTEIN B"/>
    <property type="match status" value="1"/>
</dbReference>
<dbReference type="NCBIfam" id="TIGR00281">
    <property type="entry name" value="SMC-Scp complex subunit ScpB"/>
    <property type="match status" value="1"/>
</dbReference>
<dbReference type="GO" id="GO:0006260">
    <property type="term" value="P:DNA replication"/>
    <property type="evidence" value="ECO:0007669"/>
    <property type="project" value="UniProtKB-UniRule"/>
</dbReference>
<dbReference type="HAMAP" id="MF_01804">
    <property type="entry name" value="ScpB"/>
    <property type="match status" value="1"/>
</dbReference>
<keyword evidence="2 5" id="KW-0132">Cell division</keyword>
<sequence>MSDTHHQAVIEGLLFVSGDEGLDEKQIRDVLDIDIEEVRRHIDVLRQRFESEERGLQIVDWAGHYQLTTKPEHAEYFKRLVESPQSTTLSQAALETLAIIAYKQPIARVDVEDLRGVKSERPIRTLQAKGLIQEVGRSEGTGRAILYGTTSGFLDQFGLRSLDELPPLPDTEVDSSIENEVDLFFSQFEKVEQEHESTE</sequence>
<proteinExistence type="inferred from homology"/>
<evidence type="ECO:0000256" key="5">
    <source>
        <dbReference type="HAMAP-Rule" id="MF_01804"/>
    </source>
</evidence>
<evidence type="ECO:0000256" key="3">
    <source>
        <dbReference type="ARBA" id="ARBA00022829"/>
    </source>
</evidence>
<evidence type="ECO:0000256" key="2">
    <source>
        <dbReference type="ARBA" id="ARBA00022618"/>
    </source>
</evidence>
<keyword evidence="7" id="KW-1185">Reference proteome</keyword>
<dbReference type="InterPro" id="IPR005234">
    <property type="entry name" value="ScpB_csome_segregation"/>
</dbReference>
<dbReference type="Gene3D" id="1.10.10.10">
    <property type="entry name" value="Winged helix-like DNA-binding domain superfamily/Winged helix DNA-binding domain"/>
    <property type="match status" value="2"/>
</dbReference>
<dbReference type="GO" id="GO:0051301">
    <property type="term" value="P:cell division"/>
    <property type="evidence" value="ECO:0007669"/>
    <property type="project" value="UniProtKB-KW"/>
</dbReference>
<dbReference type="PANTHER" id="PTHR34298">
    <property type="entry name" value="SEGREGATION AND CONDENSATION PROTEIN B"/>
    <property type="match status" value="1"/>
</dbReference>
<evidence type="ECO:0000313" key="7">
    <source>
        <dbReference type="Proteomes" id="UP000551878"/>
    </source>
</evidence>
<keyword evidence="3 5" id="KW-0159">Chromosome partition</keyword>
<dbReference type="Pfam" id="PF04079">
    <property type="entry name" value="SMC_ScpB"/>
    <property type="match status" value="1"/>
</dbReference>
<comment type="similarity">
    <text evidence="5">Belongs to the ScpB family.</text>
</comment>
<evidence type="ECO:0000313" key="6">
    <source>
        <dbReference type="EMBL" id="MBB5172968.1"/>
    </source>
</evidence>
<evidence type="ECO:0000256" key="4">
    <source>
        <dbReference type="ARBA" id="ARBA00023306"/>
    </source>
</evidence>
<keyword evidence="4 5" id="KW-0131">Cell cycle</keyword>
<dbReference type="PIRSF" id="PIRSF019345">
    <property type="entry name" value="ScpB"/>
    <property type="match status" value="1"/>
</dbReference>
<evidence type="ECO:0000256" key="1">
    <source>
        <dbReference type="ARBA" id="ARBA00022490"/>
    </source>
</evidence>
<keyword evidence="1 5" id="KW-0963">Cytoplasm</keyword>
<reference evidence="6 7" key="1">
    <citation type="submission" date="2020-08" db="EMBL/GenBank/DDBJ databases">
        <title>Genomic Encyclopedia of Type Strains, Phase IV (KMG-IV): sequencing the most valuable type-strain genomes for metagenomic binning, comparative biology and taxonomic classification.</title>
        <authorList>
            <person name="Goeker M."/>
        </authorList>
    </citation>
    <scope>NUCLEOTIDE SEQUENCE [LARGE SCALE GENOMIC DNA]</scope>
    <source>
        <strain evidence="6 7">DSM 24696</strain>
    </source>
</reference>
<dbReference type="InterPro" id="IPR036388">
    <property type="entry name" value="WH-like_DNA-bd_sf"/>
</dbReference>
<dbReference type="AlphaFoldDB" id="A0A840QNN7"/>
<name>A0A840QNN7_9BACI</name>
<comment type="subcellular location">
    <subcellularLocation>
        <location evidence="5">Cytoplasm</location>
    </subcellularLocation>
    <text evidence="5">Associated with two foci at the outer edges of the nucleoid region in young cells, and at four foci within both cell halves in older cells.</text>
</comment>
<dbReference type="InterPro" id="IPR036390">
    <property type="entry name" value="WH_DNA-bd_sf"/>
</dbReference>
<dbReference type="GO" id="GO:0005737">
    <property type="term" value="C:cytoplasm"/>
    <property type="evidence" value="ECO:0007669"/>
    <property type="project" value="UniProtKB-SubCell"/>
</dbReference>
<comment type="subunit">
    <text evidence="5">Homodimer. Homodimerization may be required to stabilize the binding of ScpA to the Smc head domains. Component of a cohesin-like complex composed of ScpA, ScpB and the Smc homodimer, in which ScpA and ScpB bind to the head domain of Smc. The presence of the three proteins is required for the association of the complex with DNA.</text>
</comment>
<gene>
    <name evidence="5" type="primary">scpB</name>
    <name evidence="6" type="ORF">HNQ41_001131</name>
</gene>
<dbReference type="RefSeq" id="WP_184663422.1">
    <property type="nucleotide sequence ID" value="NZ_JACHHB010000004.1"/>
</dbReference>
<comment type="caution">
    <text evidence="6">The sequence shown here is derived from an EMBL/GenBank/DDBJ whole genome shotgun (WGS) entry which is preliminary data.</text>
</comment>
<dbReference type="EMBL" id="JACHHB010000004">
    <property type="protein sequence ID" value="MBB5172968.1"/>
    <property type="molecule type" value="Genomic_DNA"/>
</dbReference>
<dbReference type="GO" id="GO:0051304">
    <property type="term" value="P:chromosome separation"/>
    <property type="evidence" value="ECO:0007669"/>
    <property type="project" value="InterPro"/>
</dbReference>
<organism evidence="6 7">
    <name type="scientific">Texcoconibacillus texcoconensis</name>
    <dbReference type="NCBI Taxonomy" id="1095777"/>
    <lineage>
        <taxon>Bacteria</taxon>
        <taxon>Bacillati</taxon>
        <taxon>Bacillota</taxon>
        <taxon>Bacilli</taxon>
        <taxon>Bacillales</taxon>
        <taxon>Bacillaceae</taxon>
        <taxon>Texcoconibacillus</taxon>
    </lineage>
</organism>
<accession>A0A840QNN7</accession>
<protein>
    <recommendedName>
        <fullName evidence="5">Segregation and condensation protein B</fullName>
    </recommendedName>
</protein>